<dbReference type="SUPFAM" id="SSF56112">
    <property type="entry name" value="Protein kinase-like (PK-like)"/>
    <property type="match status" value="1"/>
</dbReference>
<evidence type="ECO:0000313" key="1">
    <source>
        <dbReference type="EMBL" id="NMG75264.1"/>
    </source>
</evidence>
<dbReference type="Proteomes" id="UP000648984">
    <property type="component" value="Unassembled WGS sequence"/>
</dbReference>
<gene>
    <name evidence="1" type="ORF">GPA25_10900</name>
</gene>
<dbReference type="PIRSF" id="PIRSF026326">
    <property type="entry name" value="InaA"/>
    <property type="match status" value="1"/>
</dbReference>
<proteinExistence type="predicted"/>
<comment type="caution">
    <text evidence="1">The sequence shown here is derived from an EMBL/GenBank/DDBJ whole genome shotgun (WGS) entry which is preliminary data.</text>
</comment>
<dbReference type="EMBL" id="WTVQ01000015">
    <property type="protein sequence ID" value="NMG75264.1"/>
    <property type="molecule type" value="Genomic_DNA"/>
</dbReference>
<sequence>MSAALPIHAHAGSRPDEFAYWWNTAGEWVEPPNERRRGWSGMLRVRHRGELVYVKRQRNHLCHTLLHPLGWPTASREWFYLKRLKDLGIGTPTPLFHGTARSRDGVQSLLVTEELRGFQPLSAQTDLTWAQRGVLARELGRVLGTLHRARLQHSCLYDKHIMVRWRGNAPEVALIDLEKMRSRLSRYAAARHDLDQLGRHQDVWSSDEWSLLELSHAAKLAA</sequence>
<evidence type="ECO:0000313" key="2">
    <source>
        <dbReference type="Proteomes" id="UP000648984"/>
    </source>
</evidence>
<dbReference type="RefSeq" id="WP_169260407.1">
    <property type="nucleotide sequence ID" value="NZ_WTVQ01000015.1"/>
</dbReference>
<reference evidence="1 2" key="1">
    <citation type="submission" date="2019-12" db="EMBL/GenBank/DDBJ databases">
        <title>Comparative genomics gives insights into the taxonomy of the Azoarcus-Aromatoleum group and reveals separate origins of nif in the plant-associated Azoarcus and non-plant-associated Aromatoleum sub-groups.</title>
        <authorList>
            <person name="Lafos M."/>
            <person name="Maluk M."/>
            <person name="Batista M."/>
            <person name="Junghare M."/>
            <person name="Carmona M."/>
            <person name="Faoro H."/>
            <person name="Cruz L.M."/>
            <person name="Battistoni F."/>
            <person name="De Souza E."/>
            <person name="Pedrosa F."/>
            <person name="Chen W.-M."/>
            <person name="Poole P.S."/>
            <person name="Dixon R.A."/>
            <person name="James E.K."/>
        </authorList>
    </citation>
    <scope>NUCLEOTIDE SEQUENCE [LARGE SCALE GENOMIC DNA]</scope>
    <source>
        <strain evidence="1 2">22Lin</strain>
    </source>
</reference>
<keyword evidence="2" id="KW-1185">Reference proteome</keyword>
<name>A0ABX1QA73_9RHOO</name>
<dbReference type="InterPro" id="IPR027023">
    <property type="entry name" value="Put_LipoPS_kinase_InaA"/>
</dbReference>
<protein>
    <submittedName>
        <fullName evidence="1">InaA protein</fullName>
    </submittedName>
</protein>
<dbReference type="InterPro" id="IPR011009">
    <property type="entry name" value="Kinase-like_dom_sf"/>
</dbReference>
<accession>A0ABX1QA73</accession>
<dbReference type="Pfam" id="PF06293">
    <property type="entry name" value="Kdo"/>
    <property type="match status" value="1"/>
</dbReference>
<organism evidence="1 2">
    <name type="scientific">Aromatoleum diolicum</name>
    <dbReference type="NCBI Taxonomy" id="75796"/>
    <lineage>
        <taxon>Bacteria</taxon>
        <taxon>Pseudomonadati</taxon>
        <taxon>Pseudomonadota</taxon>
        <taxon>Betaproteobacteria</taxon>
        <taxon>Rhodocyclales</taxon>
        <taxon>Rhodocyclaceae</taxon>
        <taxon>Aromatoleum</taxon>
    </lineage>
</organism>